<keyword evidence="1" id="KW-0175">Coiled coil</keyword>
<evidence type="ECO:0000313" key="2">
    <source>
        <dbReference type="EMBL" id="KAH3849947.1"/>
    </source>
</evidence>
<protein>
    <submittedName>
        <fullName evidence="2">Uncharacterized protein</fullName>
    </submittedName>
</protein>
<dbReference type="AlphaFoldDB" id="A0A9D4R0X2"/>
<keyword evidence="3" id="KW-1185">Reference proteome</keyword>
<evidence type="ECO:0000256" key="1">
    <source>
        <dbReference type="SAM" id="Coils"/>
    </source>
</evidence>
<dbReference type="EMBL" id="JAIWYP010000003">
    <property type="protein sequence ID" value="KAH3849947.1"/>
    <property type="molecule type" value="Genomic_DNA"/>
</dbReference>
<sequence length="66" mass="7753">MFFQVQSLSSDYAHIRNDNETLRELLKEETKRKQIAESSYKMLCDDKGGYWGWLLNKLSLILGKLV</sequence>
<comment type="caution">
    <text evidence="2">The sequence shown here is derived from an EMBL/GenBank/DDBJ whole genome shotgun (WGS) entry which is preliminary data.</text>
</comment>
<accession>A0A9D4R0X2</accession>
<reference evidence="2" key="2">
    <citation type="submission" date="2020-11" db="EMBL/GenBank/DDBJ databases">
        <authorList>
            <person name="McCartney M.A."/>
            <person name="Auch B."/>
            <person name="Kono T."/>
            <person name="Mallez S."/>
            <person name="Becker A."/>
            <person name="Gohl D.M."/>
            <person name="Silverstein K.A.T."/>
            <person name="Koren S."/>
            <person name="Bechman K.B."/>
            <person name="Herman A."/>
            <person name="Abrahante J.E."/>
            <person name="Garbe J."/>
        </authorList>
    </citation>
    <scope>NUCLEOTIDE SEQUENCE</scope>
    <source>
        <strain evidence="2">Duluth1</strain>
        <tissue evidence="2">Whole animal</tissue>
    </source>
</reference>
<proteinExistence type="predicted"/>
<organism evidence="2 3">
    <name type="scientific">Dreissena polymorpha</name>
    <name type="common">Zebra mussel</name>
    <name type="synonym">Mytilus polymorpha</name>
    <dbReference type="NCBI Taxonomy" id="45954"/>
    <lineage>
        <taxon>Eukaryota</taxon>
        <taxon>Metazoa</taxon>
        <taxon>Spiralia</taxon>
        <taxon>Lophotrochozoa</taxon>
        <taxon>Mollusca</taxon>
        <taxon>Bivalvia</taxon>
        <taxon>Autobranchia</taxon>
        <taxon>Heteroconchia</taxon>
        <taxon>Euheterodonta</taxon>
        <taxon>Imparidentia</taxon>
        <taxon>Neoheterodontei</taxon>
        <taxon>Myida</taxon>
        <taxon>Dreissenoidea</taxon>
        <taxon>Dreissenidae</taxon>
        <taxon>Dreissena</taxon>
    </lineage>
</organism>
<reference evidence="2" key="1">
    <citation type="journal article" date="2019" name="bioRxiv">
        <title>The Genome of the Zebra Mussel, Dreissena polymorpha: A Resource for Invasive Species Research.</title>
        <authorList>
            <person name="McCartney M.A."/>
            <person name="Auch B."/>
            <person name="Kono T."/>
            <person name="Mallez S."/>
            <person name="Zhang Y."/>
            <person name="Obille A."/>
            <person name="Becker A."/>
            <person name="Abrahante J.E."/>
            <person name="Garbe J."/>
            <person name="Badalamenti J.P."/>
            <person name="Herman A."/>
            <person name="Mangelson H."/>
            <person name="Liachko I."/>
            <person name="Sullivan S."/>
            <person name="Sone E.D."/>
            <person name="Koren S."/>
            <person name="Silverstein K.A.T."/>
            <person name="Beckman K.B."/>
            <person name="Gohl D.M."/>
        </authorList>
    </citation>
    <scope>NUCLEOTIDE SEQUENCE</scope>
    <source>
        <strain evidence="2">Duluth1</strain>
        <tissue evidence="2">Whole animal</tissue>
    </source>
</reference>
<feature type="coiled-coil region" evidence="1">
    <location>
        <begin position="12"/>
        <end position="39"/>
    </location>
</feature>
<name>A0A9D4R0X2_DREPO</name>
<dbReference type="Proteomes" id="UP000828390">
    <property type="component" value="Unassembled WGS sequence"/>
</dbReference>
<evidence type="ECO:0000313" key="3">
    <source>
        <dbReference type="Proteomes" id="UP000828390"/>
    </source>
</evidence>
<gene>
    <name evidence="2" type="ORF">DPMN_092351</name>
</gene>